<dbReference type="EMBL" id="SEUB01000010">
    <property type="protein sequence ID" value="RYM38091.1"/>
    <property type="molecule type" value="Genomic_DNA"/>
</dbReference>
<dbReference type="Proteomes" id="UP000291107">
    <property type="component" value="Unassembled WGS sequence"/>
</dbReference>
<sequence length="65" mass="6900">MRSLVGASLLAKAVFQATSSPDVPASSRAGSLPQVIMSSRMCGDRRIRPSRPYVLGFAGLHDGRL</sequence>
<dbReference type="AlphaFoldDB" id="A0A4Q4KXF0"/>
<organism evidence="1 2">
    <name type="scientific">Pseudomonas koreensis</name>
    <dbReference type="NCBI Taxonomy" id="198620"/>
    <lineage>
        <taxon>Bacteria</taxon>
        <taxon>Pseudomonadati</taxon>
        <taxon>Pseudomonadota</taxon>
        <taxon>Gammaproteobacteria</taxon>
        <taxon>Pseudomonadales</taxon>
        <taxon>Pseudomonadaceae</taxon>
        <taxon>Pseudomonas</taxon>
    </lineage>
</organism>
<evidence type="ECO:0000313" key="2">
    <source>
        <dbReference type="Proteomes" id="UP000291107"/>
    </source>
</evidence>
<gene>
    <name evidence="1" type="ORF">EVS84_23905</name>
</gene>
<comment type="caution">
    <text evidence="1">The sequence shown here is derived from an EMBL/GenBank/DDBJ whole genome shotgun (WGS) entry which is preliminary data.</text>
</comment>
<accession>A0A4Q4KXF0</accession>
<reference evidence="1 2" key="1">
    <citation type="submission" date="2019-02" db="EMBL/GenBank/DDBJ databases">
        <title>Genome of Pseudomonas korensis isolated from heavy metal contaminated environment.</title>
        <authorList>
            <person name="Ayangbenro A.S."/>
            <person name="Babalola O."/>
        </authorList>
    </citation>
    <scope>NUCLEOTIDE SEQUENCE [LARGE SCALE GENOMIC DNA]</scope>
    <source>
        <strain evidence="1 2">AB36</strain>
    </source>
</reference>
<protein>
    <submittedName>
        <fullName evidence="1">Uncharacterized protein</fullName>
    </submittedName>
</protein>
<proteinExistence type="predicted"/>
<evidence type="ECO:0000313" key="1">
    <source>
        <dbReference type="EMBL" id="RYM38091.1"/>
    </source>
</evidence>
<name>A0A4Q4KXF0_9PSED</name>